<dbReference type="PANTHER" id="PTHR21716">
    <property type="entry name" value="TRANSMEMBRANE PROTEIN"/>
    <property type="match status" value="1"/>
</dbReference>
<evidence type="ECO:0000256" key="7">
    <source>
        <dbReference type="ARBA" id="ARBA00023136"/>
    </source>
</evidence>
<dbReference type="Pfam" id="PF01594">
    <property type="entry name" value="AI-2E_transport"/>
    <property type="match status" value="1"/>
</dbReference>
<keyword evidence="5 8" id="KW-0812">Transmembrane</keyword>
<dbReference type="InterPro" id="IPR002549">
    <property type="entry name" value="AI-2E-like"/>
</dbReference>
<keyword evidence="4" id="KW-1003">Cell membrane</keyword>
<keyword evidence="3" id="KW-0813">Transport</keyword>
<feature type="transmembrane region" description="Helical" evidence="8">
    <location>
        <begin position="35"/>
        <end position="53"/>
    </location>
</feature>
<comment type="similarity">
    <text evidence="2">Belongs to the autoinducer-2 exporter (AI-2E) (TC 2.A.86) family.</text>
</comment>
<feature type="transmembrane region" description="Helical" evidence="8">
    <location>
        <begin position="12"/>
        <end position="29"/>
    </location>
</feature>
<feature type="transmembrane region" description="Helical" evidence="8">
    <location>
        <begin position="65"/>
        <end position="84"/>
    </location>
</feature>
<comment type="subcellular location">
    <subcellularLocation>
        <location evidence="1">Cell membrane</location>
        <topology evidence="1">Multi-pass membrane protein</topology>
    </subcellularLocation>
</comment>
<dbReference type="AlphaFoldDB" id="A0AAU7FB50"/>
<evidence type="ECO:0000256" key="1">
    <source>
        <dbReference type="ARBA" id="ARBA00004651"/>
    </source>
</evidence>
<reference evidence="9" key="1">
    <citation type="submission" date="2024-05" db="EMBL/GenBank/DDBJ databases">
        <authorList>
            <person name="Yang L."/>
            <person name="Pan L."/>
        </authorList>
    </citation>
    <scope>NUCLEOTIDE SEQUENCE</scope>
    <source>
        <strain evidence="9">FCG-7</strain>
    </source>
</reference>
<evidence type="ECO:0000256" key="4">
    <source>
        <dbReference type="ARBA" id="ARBA00022475"/>
    </source>
</evidence>
<keyword evidence="6 8" id="KW-1133">Transmembrane helix</keyword>
<dbReference type="GO" id="GO:0005886">
    <property type="term" value="C:plasma membrane"/>
    <property type="evidence" value="ECO:0007669"/>
    <property type="project" value="UniProtKB-SubCell"/>
</dbReference>
<accession>A0AAU7FB50</accession>
<feature type="transmembrane region" description="Helical" evidence="8">
    <location>
        <begin position="247"/>
        <end position="268"/>
    </location>
</feature>
<evidence type="ECO:0000256" key="2">
    <source>
        <dbReference type="ARBA" id="ARBA00009773"/>
    </source>
</evidence>
<gene>
    <name evidence="9" type="ORF">ABHF33_02330</name>
</gene>
<name>A0AAU7FB50_9NEIS</name>
<evidence type="ECO:0000256" key="8">
    <source>
        <dbReference type="SAM" id="Phobius"/>
    </source>
</evidence>
<dbReference type="EMBL" id="CP157355">
    <property type="protein sequence ID" value="XBM01144.1"/>
    <property type="molecule type" value="Genomic_DNA"/>
</dbReference>
<proteinExistence type="inferred from homology"/>
<evidence type="ECO:0000256" key="5">
    <source>
        <dbReference type="ARBA" id="ARBA00022692"/>
    </source>
</evidence>
<evidence type="ECO:0000256" key="6">
    <source>
        <dbReference type="ARBA" id="ARBA00022989"/>
    </source>
</evidence>
<feature type="transmembrane region" description="Helical" evidence="8">
    <location>
        <begin position="307"/>
        <end position="334"/>
    </location>
</feature>
<feature type="transmembrane region" description="Helical" evidence="8">
    <location>
        <begin position="274"/>
        <end position="295"/>
    </location>
</feature>
<evidence type="ECO:0000313" key="9">
    <source>
        <dbReference type="EMBL" id="XBM01144.1"/>
    </source>
</evidence>
<organism evidence="9">
    <name type="scientific">Chitinibacter mangrovi</name>
    <dbReference type="NCBI Taxonomy" id="3153927"/>
    <lineage>
        <taxon>Bacteria</taxon>
        <taxon>Pseudomonadati</taxon>
        <taxon>Pseudomonadota</taxon>
        <taxon>Betaproteobacteria</taxon>
        <taxon>Neisseriales</taxon>
        <taxon>Chitinibacteraceae</taxon>
        <taxon>Chitinibacter</taxon>
    </lineage>
</organism>
<evidence type="ECO:0000256" key="3">
    <source>
        <dbReference type="ARBA" id="ARBA00022448"/>
    </source>
</evidence>
<feature type="transmembrane region" description="Helical" evidence="8">
    <location>
        <begin position="151"/>
        <end position="177"/>
    </location>
</feature>
<dbReference type="RefSeq" id="WP_348945455.1">
    <property type="nucleotide sequence ID" value="NZ_CP157355.1"/>
</dbReference>
<dbReference type="KEGG" id="cmav:ABHF33_02330"/>
<feature type="transmembrane region" description="Helical" evidence="8">
    <location>
        <begin position="213"/>
        <end position="235"/>
    </location>
</feature>
<dbReference type="PANTHER" id="PTHR21716:SF67">
    <property type="entry name" value="TRANSPORT PROTEIN YDIK-RELATED"/>
    <property type="match status" value="1"/>
</dbReference>
<sequence length="370" mass="39995">MKIKTAELIEPLVALGALVLLCFTVFAIMKPFLAASLWAAILVLSTWRPYLFFVKKLHGRRALAAVLLLSLMCIFLMLPIIYAASDFADVGVNFIANVRNSFESGWPALPEWLVTLPLAGEAINEFWLGLGAHDAKTMSMIRSMIAPVTQWLIVIASEVGGGLIMMLMSLFIAFFIYQDGEHIRDWVRGLMERVAGERSAELLTVSVGSTKGVVYGFLGTAVAQAVLAWFAYLLAGVPNAMSLGFASFILALLPGGPVLLGLPAAAWLYHQGDIAWAIFLAAWMLLVVSSADNVIKPLLIGKGSKLPFILILFGVLGGAMAFGMLGVFIGPVLLTVFYEIARSWILHAQQLPPDAVIGTADEVTKEQVAK</sequence>
<keyword evidence="7 8" id="KW-0472">Membrane</keyword>
<protein>
    <submittedName>
        <fullName evidence="9">AI-2E family transporter</fullName>
    </submittedName>
</protein>